<keyword evidence="3 6" id="KW-0812">Transmembrane</keyword>
<reference evidence="9 10" key="1">
    <citation type="submission" date="2019-03" db="EMBL/GenBank/DDBJ databases">
        <title>Sapientia aquatica gen. nov., sp. nov., isolated from a crater lake.</title>
        <authorList>
            <person name="Felfoldi T."/>
            <person name="Szabo A."/>
            <person name="Toth E."/>
            <person name="Schumann P."/>
            <person name="Keki Z."/>
            <person name="Marialigeti K."/>
            <person name="Mathe I."/>
        </authorList>
    </citation>
    <scope>NUCLEOTIDE SEQUENCE [LARGE SCALE GENOMIC DNA]</scope>
    <source>
        <strain evidence="9 10">SA-152</strain>
    </source>
</reference>
<keyword evidence="2" id="KW-1003">Cell membrane</keyword>
<evidence type="ECO:0000313" key="9">
    <source>
        <dbReference type="EMBL" id="TDK66085.1"/>
    </source>
</evidence>
<feature type="domain" description="MacB-like periplasmic core" evidence="8">
    <location>
        <begin position="20"/>
        <end position="279"/>
    </location>
</feature>
<feature type="transmembrane region" description="Helical" evidence="6">
    <location>
        <begin position="323"/>
        <end position="341"/>
    </location>
</feature>
<dbReference type="Pfam" id="PF12704">
    <property type="entry name" value="MacB_PCD"/>
    <property type="match status" value="1"/>
</dbReference>
<dbReference type="AlphaFoldDB" id="A0A4R5W1S0"/>
<evidence type="ECO:0000259" key="7">
    <source>
        <dbReference type="Pfam" id="PF02687"/>
    </source>
</evidence>
<dbReference type="Proteomes" id="UP000294829">
    <property type="component" value="Unassembled WGS sequence"/>
</dbReference>
<dbReference type="PANTHER" id="PTHR30572:SF18">
    <property type="entry name" value="ABC-TYPE MACROLIDE FAMILY EXPORT SYSTEM PERMEASE COMPONENT 2"/>
    <property type="match status" value="1"/>
</dbReference>
<comment type="caution">
    <text evidence="9">The sequence shown here is derived from an EMBL/GenBank/DDBJ whole genome shotgun (WGS) entry which is preliminary data.</text>
</comment>
<proteinExistence type="predicted"/>
<feature type="domain" description="ABC3 transporter permease C-terminal" evidence="7">
    <location>
        <begin position="321"/>
        <end position="436"/>
    </location>
</feature>
<feature type="transmembrane region" description="Helical" evidence="6">
    <location>
        <begin position="361"/>
        <end position="388"/>
    </location>
</feature>
<evidence type="ECO:0000313" key="10">
    <source>
        <dbReference type="Proteomes" id="UP000294829"/>
    </source>
</evidence>
<keyword evidence="5 6" id="KW-0472">Membrane</keyword>
<evidence type="ECO:0000259" key="8">
    <source>
        <dbReference type="Pfam" id="PF12704"/>
    </source>
</evidence>
<feature type="transmembrane region" description="Helical" evidence="6">
    <location>
        <begin position="409"/>
        <end position="429"/>
    </location>
</feature>
<comment type="subcellular location">
    <subcellularLocation>
        <location evidence="1">Cell membrane</location>
        <topology evidence="1">Multi-pass membrane protein</topology>
    </subcellularLocation>
</comment>
<dbReference type="GO" id="GO:0005886">
    <property type="term" value="C:plasma membrane"/>
    <property type="evidence" value="ECO:0007669"/>
    <property type="project" value="UniProtKB-SubCell"/>
</dbReference>
<evidence type="ECO:0000256" key="4">
    <source>
        <dbReference type="ARBA" id="ARBA00022989"/>
    </source>
</evidence>
<dbReference type="GO" id="GO:0022857">
    <property type="term" value="F:transmembrane transporter activity"/>
    <property type="evidence" value="ECO:0007669"/>
    <property type="project" value="TreeGrafter"/>
</dbReference>
<evidence type="ECO:0000256" key="1">
    <source>
        <dbReference type="ARBA" id="ARBA00004651"/>
    </source>
</evidence>
<protein>
    <submittedName>
        <fullName evidence="9">FtsX-like permease family protein</fullName>
    </submittedName>
</protein>
<evidence type="ECO:0000256" key="6">
    <source>
        <dbReference type="SAM" id="Phobius"/>
    </source>
</evidence>
<evidence type="ECO:0000256" key="2">
    <source>
        <dbReference type="ARBA" id="ARBA00022475"/>
    </source>
</evidence>
<dbReference type="Pfam" id="PF02687">
    <property type="entry name" value="FtsX"/>
    <property type="match status" value="1"/>
</dbReference>
<name>A0A4R5W1S0_9BURK</name>
<dbReference type="RefSeq" id="WP_133328325.1">
    <property type="nucleotide sequence ID" value="NZ_SMYL01000004.1"/>
</dbReference>
<dbReference type="PANTHER" id="PTHR30572">
    <property type="entry name" value="MEMBRANE COMPONENT OF TRANSPORTER-RELATED"/>
    <property type="match status" value="1"/>
</dbReference>
<evidence type="ECO:0000256" key="5">
    <source>
        <dbReference type="ARBA" id="ARBA00023136"/>
    </source>
</evidence>
<dbReference type="EMBL" id="SMYL01000004">
    <property type="protein sequence ID" value="TDK66085.1"/>
    <property type="molecule type" value="Genomic_DNA"/>
</dbReference>
<keyword evidence="4 6" id="KW-1133">Transmembrane helix</keyword>
<organism evidence="9 10">
    <name type="scientific">Sapientia aquatica</name>
    <dbReference type="NCBI Taxonomy" id="1549640"/>
    <lineage>
        <taxon>Bacteria</taxon>
        <taxon>Pseudomonadati</taxon>
        <taxon>Pseudomonadota</taxon>
        <taxon>Betaproteobacteria</taxon>
        <taxon>Burkholderiales</taxon>
        <taxon>Oxalobacteraceae</taxon>
        <taxon>Sapientia</taxon>
    </lineage>
</organism>
<dbReference type="InterPro" id="IPR050250">
    <property type="entry name" value="Macrolide_Exporter_MacB"/>
</dbReference>
<dbReference type="OrthoDB" id="8735006at2"/>
<dbReference type="InterPro" id="IPR025857">
    <property type="entry name" value="MacB_PCD"/>
</dbReference>
<evidence type="ECO:0000256" key="3">
    <source>
        <dbReference type="ARBA" id="ARBA00022692"/>
    </source>
</evidence>
<keyword evidence="10" id="KW-1185">Reference proteome</keyword>
<gene>
    <name evidence="9" type="ORF">E2I14_10875</name>
</gene>
<dbReference type="InterPro" id="IPR003838">
    <property type="entry name" value="ABC3_permease_C"/>
</dbReference>
<accession>A0A4R5W1S0</accession>
<feature type="transmembrane region" description="Helical" evidence="6">
    <location>
        <begin position="20"/>
        <end position="41"/>
    </location>
</feature>
<sequence>MFFYYFKIGLHNLRRNPVLTALMVLTLAVGIAASISTLTILRMMSQDPIPQKSERLLVPIIDNSDPSKYIPADRTGSHLLNYRDSVNFLDSHWAANRTAIYTIRRGLQFHPIGNNAATELITVDGIATTNSYFAMFDVPFAFGAAWSAEDEKNRAKVVVINSQTASKLVGPQSPVGKVIQLGSDEYRIVGVVGKWNPVPRYTNVLLNDDEFTGEDQIYIPFQTAIANRIDPFAGFFDCSGTVPEAGFDGWLSTSCTWIQFWFEVESTQKIAQLKAQINEYTAQEQQHGRFQRRAENKLLNVMQWLDYLDLVDSSYKISTGLSFAFLALCTVNTIGLLLAKFSSRSTEVGVRRALGASKLDIFSQFLIETLVIGLAGGLLGVVLSYSALWIISQQTKQFMVVAHMDVQMLLIAFAFSVLASVLAGLFPIWRACQITPAIQLKSQ</sequence>